<dbReference type="eggNOG" id="ENOG502RDVK">
    <property type="taxonomic scope" value="Eukaryota"/>
</dbReference>
<keyword evidence="3" id="KW-1185">Reference proteome</keyword>
<feature type="region of interest" description="Disordered" evidence="1">
    <location>
        <begin position="317"/>
        <end position="392"/>
    </location>
</feature>
<sequence length="977" mass="106824">MVVAIRVQQPKKSRLSLFRLAKSSTKSSALGDTNTPQQSSQTYDDASYAAQVDQSTPRQMPRALPSSKDSTRQTASDQVEAHASIQYHYTGSANAPRDYDWPSSSPGHDSYHDVEQQFHRTRSDSLPLHQHATFHEQEESRRPPALARIQTDAIPSYKHSRQRSHFSIPDVVVTACEEDGEQQHIELEFPPNKRRSHIFRDSANQNPRDQSSYKKSSSSAFGRRPPPLIKFDSGEIRTMSMPRSGSVPSLASSNDSYSSPISPTELTSPPSSTPTSSASSSISKASTAKRSRKASFPLLFGRKSLESFKPANLVFAQEPLPSSPTSPISTSTSSTASLRSGQPDGLLFTSHEPQPAQSPSRGIFTRALSGLPTPPITPTSPPRAVSKKELKSKAKEELALIKELERVDKLVRQHDDKARKAHQKALAKESKRAAKLAQANQSFRRPSVEQRPSTDTLSSDGRQSLASVTRITKKATVFQASSKASAVGLGRRTSVRGGNGDSRSFAGERRGSEPILSNATQCEAPRASAPFSVDLPSTERLPFMQPRAAPRPNVFATPQSDTAPLALVKQSGASPPRPTRPAPAVPLPADLSNEQSLSDVTADIGFVEGDASIGDDADETTRAWNRSSWSELSTGFTAAPLPSLIPSNSSASITAVVDSKPAEEAEHFDEQLPVARIAKRASVQRALALSDVSRRPTISKRSSQQLSKRRSWQAERIDPDAVGATSSKRSSAAQSFKRRSFVRQLGDDEGWKVVDGEQEEEECRLDESTVAQPDVSDARWDDWVEQDSLLGSYQVSSDFVKQRVSKQVDLVLADLYSAQDEHIRAQFEASDDRTPTQEIVNPLRSINKSSPPQRPHRSTRRAPSPTPTTGTASSISSADSFVSDTSGTRTTDFTTLADDSQIDPARNKLQDSGRVCFSRPFAAQHRASLEDGRDDKENLRNENTENEENNKFRLSLSPLASFQLGTGLEFEFVEGRF</sequence>
<name>R9P134_PSEHS</name>
<feature type="region of interest" description="Disordered" evidence="1">
    <location>
        <begin position="481"/>
        <end position="526"/>
    </location>
</feature>
<evidence type="ECO:0000313" key="3">
    <source>
        <dbReference type="Proteomes" id="UP000014071"/>
    </source>
</evidence>
<feature type="region of interest" description="Disordered" evidence="1">
    <location>
        <begin position="694"/>
        <end position="729"/>
    </location>
</feature>
<dbReference type="AlphaFoldDB" id="R9P134"/>
<feature type="region of interest" description="Disordered" evidence="1">
    <location>
        <begin position="410"/>
        <end position="465"/>
    </location>
</feature>
<reference evidence="3" key="1">
    <citation type="journal article" date="2013" name="Genome Announc.">
        <title>Draft genome sequence of the basidiomycetous yeast-like fungus Pseudozyma hubeiensis SY62, which produces an abundant amount of the biosurfactant mannosylerythritol lipids.</title>
        <authorList>
            <person name="Konishi M."/>
            <person name="Hatada Y."/>
            <person name="Horiuchi J."/>
        </authorList>
    </citation>
    <scope>NUCLEOTIDE SEQUENCE [LARGE SCALE GENOMIC DNA]</scope>
    <source>
        <strain evidence="3">SY62</strain>
    </source>
</reference>
<dbReference type="Proteomes" id="UP000014071">
    <property type="component" value="Unassembled WGS sequence"/>
</dbReference>
<feature type="compositionally biased region" description="Low complexity" evidence="1">
    <location>
        <begin position="252"/>
        <end position="286"/>
    </location>
</feature>
<evidence type="ECO:0000313" key="2">
    <source>
        <dbReference type="EMBL" id="GAC94911.1"/>
    </source>
</evidence>
<evidence type="ECO:0000256" key="1">
    <source>
        <dbReference type="SAM" id="MobiDB-lite"/>
    </source>
</evidence>
<dbReference type="EMBL" id="DF238786">
    <property type="protein sequence ID" value="GAC94911.1"/>
    <property type="molecule type" value="Genomic_DNA"/>
</dbReference>
<dbReference type="GeneID" id="24107777"/>
<organism evidence="2 3">
    <name type="scientific">Pseudozyma hubeiensis (strain SY62)</name>
    <name type="common">Yeast</name>
    <dbReference type="NCBI Taxonomy" id="1305764"/>
    <lineage>
        <taxon>Eukaryota</taxon>
        <taxon>Fungi</taxon>
        <taxon>Dikarya</taxon>
        <taxon>Basidiomycota</taxon>
        <taxon>Ustilaginomycotina</taxon>
        <taxon>Ustilaginomycetes</taxon>
        <taxon>Ustilaginales</taxon>
        <taxon>Ustilaginaceae</taxon>
        <taxon>Pseudozyma</taxon>
    </lineage>
</organism>
<feature type="compositionally biased region" description="Polar residues" evidence="1">
    <location>
        <begin position="836"/>
        <end position="851"/>
    </location>
</feature>
<feature type="region of interest" description="Disordered" evidence="1">
    <location>
        <begin position="925"/>
        <end position="949"/>
    </location>
</feature>
<feature type="compositionally biased region" description="Polar residues" evidence="1">
    <location>
        <begin position="438"/>
        <end position="465"/>
    </location>
</feature>
<feature type="compositionally biased region" description="Pro residues" evidence="1">
    <location>
        <begin position="372"/>
        <end position="381"/>
    </location>
</feature>
<feature type="compositionally biased region" description="Low complexity" evidence="1">
    <location>
        <begin position="319"/>
        <end position="340"/>
    </location>
</feature>
<feature type="region of interest" description="Disordered" evidence="1">
    <location>
        <begin position="828"/>
        <end position="887"/>
    </location>
</feature>
<protein>
    <submittedName>
        <fullName evidence="2">Uncharacterized protein</fullName>
    </submittedName>
</protein>
<gene>
    <name evidence="2" type="ORF">PHSY_002484</name>
</gene>
<feature type="compositionally biased region" description="Polar residues" evidence="1">
    <location>
        <begin position="241"/>
        <end position="251"/>
    </location>
</feature>
<feature type="compositionally biased region" description="Polar residues" evidence="1">
    <location>
        <begin position="22"/>
        <end position="44"/>
    </location>
</feature>
<feature type="region of interest" description="Disordered" evidence="1">
    <location>
        <begin position="21"/>
        <end position="111"/>
    </location>
</feature>
<feature type="compositionally biased region" description="Low complexity" evidence="1">
    <location>
        <begin position="861"/>
        <end position="887"/>
    </location>
</feature>
<accession>R9P134</accession>
<dbReference type="OrthoDB" id="3367033at2759"/>
<feature type="region of interest" description="Disordered" evidence="1">
    <location>
        <begin position="185"/>
        <end position="288"/>
    </location>
</feature>
<feature type="compositionally biased region" description="Basic and acidic residues" evidence="1">
    <location>
        <begin position="927"/>
        <end position="949"/>
    </location>
</feature>
<proteinExistence type="predicted"/>
<dbReference type="RefSeq" id="XP_012188498.1">
    <property type="nucleotide sequence ID" value="XM_012333108.1"/>
</dbReference>
<feature type="compositionally biased region" description="Polar residues" evidence="1">
    <location>
        <begin position="351"/>
        <end position="360"/>
    </location>
</feature>
<dbReference type="HOGENOM" id="CLU_330411_0_0_1"/>